<comment type="caution">
    <text evidence="2">The sequence shown here is derived from an EMBL/GenBank/DDBJ whole genome shotgun (WGS) entry which is preliminary data.</text>
</comment>
<keyword evidence="3" id="KW-1185">Reference proteome</keyword>
<dbReference type="Proteomes" id="UP001303046">
    <property type="component" value="Unassembled WGS sequence"/>
</dbReference>
<evidence type="ECO:0000259" key="1">
    <source>
        <dbReference type="PROSITE" id="PS50878"/>
    </source>
</evidence>
<feature type="domain" description="Reverse transcriptase" evidence="1">
    <location>
        <begin position="1"/>
        <end position="168"/>
    </location>
</feature>
<dbReference type="InterPro" id="IPR000477">
    <property type="entry name" value="RT_dom"/>
</dbReference>
<dbReference type="InterPro" id="IPR043502">
    <property type="entry name" value="DNA/RNA_pol_sf"/>
</dbReference>
<evidence type="ECO:0000313" key="3">
    <source>
        <dbReference type="Proteomes" id="UP001303046"/>
    </source>
</evidence>
<gene>
    <name evidence="2" type="primary">Necator_chrI.g845</name>
    <name evidence="2" type="ORF">RB195_004722</name>
</gene>
<dbReference type="SUPFAM" id="SSF56672">
    <property type="entry name" value="DNA/RNA polymerases"/>
    <property type="match status" value="1"/>
</dbReference>
<organism evidence="2 3">
    <name type="scientific">Necator americanus</name>
    <name type="common">Human hookworm</name>
    <dbReference type="NCBI Taxonomy" id="51031"/>
    <lineage>
        <taxon>Eukaryota</taxon>
        <taxon>Metazoa</taxon>
        <taxon>Ecdysozoa</taxon>
        <taxon>Nematoda</taxon>
        <taxon>Chromadorea</taxon>
        <taxon>Rhabditida</taxon>
        <taxon>Rhabditina</taxon>
        <taxon>Rhabditomorpha</taxon>
        <taxon>Strongyloidea</taxon>
        <taxon>Ancylostomatidae</taxon>
        <taxon>Bunostominae</taxon>
        <taxon>Necator</taxon>
    </lineage>
</organism>
<dbReference type="EMBL" id="JAVFWL010000001">
    <property type="protein sequence ID" value="KAK6726563.1"/>
    <property type="molecule type" value="Genomic_DNA"/>
</dbReference>
<dbReference type="PANTHER" id="PTHR21301:SF10">
    <property type="entry name" value="REVERSE TRANSCRIPTASE DOMAIN-CONTAINING PROTEIN"/>
    <property type="match status" value="1"/>
</dbReference>
<reference evidence="2 3" key="1">
    <citation type="submission" date="2023-08" db="EMBL/GenBank/DDBJ databases">
        <title>A Necator americanus chromosomal reference genome.</title>
        <authorList>
            <person name="Ilik V."/>
            <person name="Petrzelkova K.J."/>
            <person name="Pardy F."/>
            <person name="Fuh T."/>
            <person name="Niatou-Singa F.S."/>
            <person name="Gouil Q."/>
            <person name="Baker L."/>
            <person name="Ritchie M.E."/>
            <person name="Jex A.R."/>
            <person name="Gazzola D."/>
            <person name="Li H."/>
            <person name="Toshio Fujiwara R."/>
            <person name="Zhan B."/>
            <person name="Aroian R.V."/>
            <person name="Pafco B."/>
            <person name="Schwarz E.M."/>
        </authorList>
    </citation>
    <scope>NUCLEOTIDE SEQUENCE [LARGE SCALE GENOMIC DNA]</scope>
    <source>
        <strain evidence="2 3">Aroian</strain>
        <tissue evidence="2">Whole animal</tissue>
    </source>
</reference>
<name>A0ABR1BMQ0_NECAM</name>
<accession>A0ABR1BMQ0</accession>
<sequence length="220" mass="25764">MFLGHLRAAHPTSDCVMESFDVELLYTKASNDSAIQAMFELLKENIRTINLYGFSIFHLEVILKACLDYNIFRWSVNYFAQLRGLAMRQRLAPTLAISFMAKIEAPVLELYPFFYRYIDDYVVICPTQAVMDKCFDLLNRQSERIKFTREKPQSKWIPFINTQVGISNGTYQTKWYRKRSNKNILVRFLSAHHSRMKETVINNMFGTVCSGLNERKELLT</sequence>
<dbReference type="PANTHER" id="PTHR21301">
    <property type="entry name" value="REVERSE TRANSCRIPTASE"/>
    <property type="match status" value="1"/>
</dbReference>
<protein>
    <recommendedName>
        <fullName evidence="1">Reverse transcriptase domain-containing protein</fullName>
    </recommendedName>
</protein>
<proteinExistence type="predicted"/>
<dbReference type="PROSITE" id="PS50878">
    <property type="entry name" value="RT_POL"/>
    <property type="match status" value="1"/>
</dbReference>
<evidence type="ECO:0000313" key="2">
    <source>
        <dbReference type="EMBL" id="KAK6726563.1"/>
    </source>
</evidence>